<evidence type="ECO:0000256" key="1">
    <source>
        <dbReference type="SAM" id="Phobius"/>
    </source>
</evidence>
<dbReference type="AlphaFoldDB" id="A0A1G2Q8A4"/>
<organism evidence="2 3">
    <name type="scientific">Candidatus Vogelbacteria bacterium GWA1_51_14</name>
    <dbReference type="NCBI Taxonomy" id="1802435"/>
    <lineage>
        <taxon>Bacteria</taxon>
        <taxon>Candidatus Vogeliibacteriota</taxon>
    </lineage>
</organism>
<protein>
    <submittedName>
        <fullName evidence="2">Uncharacterized protein</fullName>
    </submittedName>
</protein>
<keyword evidence="1" id="KW-1133">Transmembrane helix</keyword>
<keyword evidence="1" id="KW-0472">Membrane</keyword>
<dbReference type="EMBL" id="MHTG01000033">
    <property type="protein sequence ID" value="OHA56734.1"/>
    <property type="molecule type" value="Genomic_DNA"/>
</dbReference>
<dbReference type="Proteomes" id="UP000176494">
    <property type="component" value="Unassembled WGS sequence"/>
</dbReference>
<evidence type="ECO:0000313" key="2">
    <source>
        <dbReference type="EMBL" id="OHA56734.1"/>
    </source>
</evidence>
<dbReference type="STRING" id="1802435.A2114_00645"/>
<sequence>MKLGQNRQKKKKKKEDSVMGKYFVLLVMCVVGMSSFAASPEAEILGTPMINQHGEVQVDESDIWRPLSEAEQKAYANPDTEVGVGEPELVFTKLDWWHGKVDEIYPKTLIYSEGEIREIDQGLKVEGEPTFLLYKLLWFVALALMTLSNGLVYLKHYNIAIALVATAAAFIFAVLFALAVSVDDNAKIHWFFSLLFYGAMAVALVV</sequence>
<gene>
    <name evidence="2" type="ORF">A2114_00645</name>
</gene>
<feature type="transmembrane region" description="Helical" evidence="1">
    <location>
        <begin position="161"/>
        <end position="182"/>
    </location>
</feature>
<proteinExistence type="predicted"/>
<feature type="transmembrane region" description="Helical" evidence="1">
    <location>
        <begin position="21"/>
        <end position="39"/>
    </location>
</feature>
<feature type="transmembrane region" description="Helical" evidence="1">
    <location>
        <begin position="136"/>
        <end position="154"/>
    </location>
</feature>
<keyword evidence="1" id="KW-0812">Transmembrane</keyword>
<reference evidence="2 3" key="1">
    <citation type="journal article" date="2016" name="Nat. Commun.">
        <title>Thousands of microbial genomes shed light on interconnected biogeochemical processes in an aquifer system.</title>
        <authorList>
            <person name="Anantharaman K."/>
            <person name="Brown C.T."/>
            <person name="Hug L.A."/>
            <person name="Sharon I."/>
            <person name="Castelle C.J."/>
            <person name="Probst A.J."/>
            <person name="Thomas B.C."/>
            <person name="Singh A."/>
            <person name="Wilkins M.J."/>
            <person name="Karaoz U."/>
            <person name="Brodie E.L."/>
            <person name="Williams K.H."/>
            <person name="Hubbard S.S."/>
            <person name="Banfield J.F."/>
        </authorList>
    </citation>
    <scope>NUCLEOTIDE SEQUENCE [LARGE SCALE GENOMIC DNA]</scope>
</reference>
<evidence type="ECO:0000313" key="3">
    <source>
        <dbReference type="Proteomes" id="UP000176494"/>
    </source>
</evidence>
<accession>A0A1G2Q8A4</accession>
<name>A0A1G2Q8A4_9BACT</name>
<comment type="caution">
    <text evidence="2">The sequence shown here is derived from an EMBL/GenBank/DDBJ whole genome shotgun (WGS) entry which is preliminary data.</text>
</comment>
<feature type="transmembrane region" description="Helical" evidence="1">
    <location>
        <begin position="188"/>
        <end position="205"/>
    </location>
</feature>